<dbReference type="Gene3D" id="1.10.10.60">
    <property type="entry name" value="Homeodomain-like"/>
    <property type="match status" value="1"/>
</dbReference>
<protein>
    <recommendedName>
        <fullName evidence="1">DNA binding HTH domain-containing protein</fullName>
    </recommendedName>
</protein>
<dbReference type="SUPFAM" id="SSF46689">
    <property type="entry name" value="Homeodomain-like"/>
    <property type="match status" value="1"/>
</dbReference>
<proteinExistence type="predicted"/>
<accession>A0A6J4KTY5</accession>
<dbReference type="GO" id="GO:0043565">
    <property type="term" value="F:sequence-specific DNA binding"/>
    <property type="evidence" value="ECO:0007669"/>
    <property type="project" value="InterPro"/>
</dbReference>
<gene>
    <name evidence="2" type="ORF">AVDCRST_MAG84-965</name>
</gene>
<feature type="domain" description="DNA binding HTH" evidence="1">
    <location>
        <begin position="59"/>
        <end position="99"/>
    </location>
</feature>
<sequence>MKTKMVKSKEPEVKTKNDALSQKIGSLKQNAFALIQEIRELGNLSYLDLTRGIDLFEEVRRFEMKLIRQALEETDGRQVQAARMLGLKMTTLNEKIKRYGIDPHEPLKEE</sequence>
<evidence type="ECO:0000259" key="1">
    <source>
        <dbReference type="Pfam" id="PF02954"/>
    </source>
</evidence>
<dbReference type="Pfam" id="PF02954">
    <property type="entry name" value="HTH_8"/>
    <property type="match status" value="1"/>
</dbReference>
<reference evidence="2" key="1">
    <citation type="submission" date="2020-02" db="EMBL/GenBank/DDBJ databases">
        <authorList>
            <person name="Meier V. D."/>
        </authorList>
    </citation>
    <scope>NUCLEOTIDE SEQUENCE</scope>
    <source>
        <strain evidence="2">AVDCRST_MAG84</strain>
    </source>
</reference>
<dbReference type="InterPro" id="IPR009057">
    <property type="entry name" value="Homeodomain-like_sf"/>
</dbReference>
<evidence type="ECO:0000313" key="2">
    <source>
        <dbReference type="EMBL" id="CAA9313835.1"/>
    </source>
</evidence>
<dbReference type="PRINTS" id="PR01590">
    <property type="entry name" value="HTHFIS"/>
</dbReference>
<dbReference type="EMBL" id="CADCTZ010000141">
    <property type="protein sequence ID" value="CAA9313835.1"/>
    <property type="molecule type" value="Genomic_DNA"/>
</dbReference>
<organism evidence="2">
    <name type="scientific">uncultured Microcoleus sp</name>
    <dbReference type="NCBI Taxonomy" id="259945"/>
    <lineage>
        <taxon>Bacteria</taxon>
        <taxon>Bacillati</taxon>
        <taxon>Cyanobacteriota</taxon>
        <taxon>Cyanophyceae</taxon>
        <taxon>Oscillatoriophycideae</taxon>
        <taxon>Oscillatoriales</taxon>
        <taxon>Microcoleaceae</taxon>
        <taxon>Microcoleus</taxon>
        <taxon>environmental samples</taxon>
    </lineage>
</organism>
<dbReference type="InterPro" id="IPR002197">
    <property type="entry name" value="HTH_Fis"/>
</dbReference>
<name>A0A6J4KTY5_9CYAN</name>
<dbReference type="AlphaFoldDB" id="A0A6J4KTY5"/>